<dbReference type="SUPFAM" id="SSF56091">
    <property type="entry name" value="DNA ligase/mRNA capping enzyme, catalytic domain"/>
    <property type="match status" value="1"/>
</dbReference>
<sequence>MDMRHAKKASAWRAPRSTRESPDLIIADFFRRSEHAAVPYGAYIEVHLGIVMHQGRRMCSSSTPVEVDITFDGYSFERGMNSYDFHAISRAAHAGASFDPDVSCAQSTFASPVSPMSHTAHGAVHRQPNILSTITLHLPMCPCDCQVVLLEQTANPPTSFIPPSHQQQRAEQTTYTSSTARCTLTQVSHGLWHDATLALPVPVVRRWSRALAGRDRAAHALASQLWASVTRFVLHGASDPVPVSWIAYPALCTAFHKHIPARRMLPTRLTPAHLTSHLQTQPYLVADKALGRRFFLVFHRDVALLVDRSNRAHVVPGLTDLHGSRCAGTVLDGHLVWHHGRGRRVFLVADALVLDATSLLHYPFHVRLDAVRRFLEQHKQQQQTSSGLHLERQRWWRWPGLHRLLHHVEPRDGRPVYRDDKRDHDIHGIVFRHAQSTYMAGAHPMYFQWTFPSTAAPVAPLPTKDSLASMQTSKTAMSGTCHRSSPSISFQDLTDFACCNMV</sequence>
<dbReference type="InterPro" id="IPR051029">
    <property type="entry name" value="mRNA_Capping_Enz/RNA_Phosphat"/>
</dbReference>
<evidence type="ECO:0000313" key="4">
    <source>
        <dbReference type="Proteomes" id="UP000332933"/>
    </source>
</evidence>
<protein>
    <submittedName>
        <fullName evidence="3">Aste57867_14499 protein</fullName>
    </submittedName>
</protein>
<organism evidence="3 4">
    <name type="scientific">Aphanomyces stellatus</name>
    <dbReference type="NCBI Taxonomy" id="120398"/>
    <lineage>
        <taxon>Eukaryota</taxon>
        <taxon>Sar</taxon>
        <taxon>Stramenopiles</taxon>
        <taxon>Oomycota</taxon>
        <taxon>Saprolegniomycetes</taxon>
        <taxon>Saprolegniales</taxon>
        <taxon>Verrucalvaceae</taxon>
        <taxon>Aphanomyces</taxon>
    </lineage>
</organism>
<dbReference type="GO" id="GO:0004484">
    <property type="term" value="F:mRNA guanylyltransferase activity"/>
    <property type="evidence" value="ECO:0007669"/>
    <property type="project" value="InterPro"/>
</dbReference>
<evidence type="ECO:0000313" key="3">
    <source>
        <dbReference type="EMBL" id="VFT91321.1"/>
    </source>
</evidence>
<dbReference type="EMBL" id="VJMH01005543">
    <property type="protein sequence ID" value="KAF0694660.1"/>
    <property type="molecule type" value="Genomic_DNA"/>
</dbReference>
<dbReference type="GO" id="GO:0006370">
    <property type="term" value="P:7-methylguanosine mRNA capping"/>
    <property type="evidence" value="ECO:0007669"/>
    <property type="project" value="InterPro"/>
</dbReference>
<dbReference type="Pfam" id="PF01331">
    <property type="entry name" value="mRNA_cap_enzyme"/>
    <property type="match status" value="1"/>
</dbReference>
<dbReference type="PANTHER" id="PTHR10367">
    <property type="entry name" value="MRNA-CAPPING ENZYME"/>
    <property type="match status" value="1"/>
</dbReference>
<dbReference type="EMBL" id="CAADRA010005564">
    <property type="protein sequence ID" value="VFT91321.1"/>
    <property type="molecule type" value="Genomic_DNA"/>
</dbReference>
<proteinExistence type="predicted"/>
<gene>
    <name evidence="3" type="primary">Aste57867_14499</name>
    <name evidence="2" type="ORF">As57867_014445</name>
    <name evidence="3" type="ORF">ASTE57867_14499</name>
</gene>
<feature type="domain" description="mRNA capping enzyme adenylation" evidence="1">
    <location>
        <begin position="276"/>
        <end position="449"/>
    </location>
</feature>
<dbReference type="Proteomes" id="UP000332933">
    <property type="component" value="Unassembled WGS sequence"/>
</dbReference>
<dbReference type="AlphaFoldDB" id="A0A485L0T0"/>
<dbReference type="Gene3D" id="3.30.470.30">
    <property type="entry name" value="DNA ligase/mRNA capping enzyme"/>
    <property type="match status" value="1"/>
</dbReference>
<name>A0A485L0T0_9STRA</name>
<evidence type="ECO:0000259" key="1">
    <source>
        <dbReference type="Pfam" id="PF01331"/>
    </source>
</evidence>
<evidence type="ECO:0000313" key="2">
    <source>
        <dbReference type="EMBL" id="KAF0694660.1"/>
    </source>
</evidence>
<reference evidence="2" key="2">
    <citation type="submission" date="2019-06" db="EMBL/GenBank/DDBJ databases">
        <title>Genomics analysis of Aphanomyces spp. identifies a new class of oomycete effector associated with host adaptation.</title>
        <authorList>
            <person name="Gaulin E."/>
        </authorList>
    </citation>
    <scope>NUCLEOTIDE SEQUENCE</scope>
    <source>
        <strain evidence="2">CBS 578.67</strain>
    </source>
</reference>
<reference evidence="3 4" key="1">
    <citation type="submission" date="2019-03" db="EMBL/GenBank/DDBJ databases">
        <authorList>
            <person name="Gaulin E."/>
            <person name="Dumas B."/>
        </authorList>
    </citation>
    <scope>NUCLEOTIDE SEQUENCE [LARGE SCALE GENOMIC DNA]</scope>
    <source>
        <strain evidence="3">CBS 568.67</strain>
    </source>
</reference>
<accession>A0A485L0T0</accession>
<keyword evidence="4" id="KW-1185">Reference proteome</keyword>
<dbReference type="PANTHER" id="PTHR10367:SF17">
    <property type="entry name" value="MRNA-CAPPING ENZYME"/>
    <property type="match status" value="1"/>
</dbReference>
<dbReference type="InterPro" id="IPR001339">
    <property type="entry name" value="mRNA_cap_enzyme_adenylation"/>
</dbReference>
<dbReference type="GO" id="GO:0005524">
    <property type="term" value="F:ATP binding"/>
    <property type="evidence" value="ECO:0007669"/>
    <property type="project" value="InterPro"/>
</dbReference>